<feature type="compositionally biased region" description="Basic and acidic residues" evidence="1">
    <location>
        <begin position="265"/>
        <end position="276"/>
    </location>
</feature>
<feature type="region of interest" description="Disordered" evidence="1">
    <location>
        <begin position="351"/>
        <end position="394"/>
    </location>
</feature>
<dbReference type="Proteomes" id="UP000694888">
    <property type="component" value="Unplaced"/>
</dbReference>
<feature type="compositionally biased region" description="Basic and acidic residues" evidence="1">
    <location>
        <begin position="234"/>
        <end position="251"/>
    </location>
</feature>
<feature type="compositionally biased region" description="Basic and acidic residues" evidence="1">
    <location>
        <begin position="316"/>
        <end position="325"/>
    </location>
</feature>
<feature type="compositionally biased region" description="Polar residues" evidence="1">
    <location>
        <begin position="277"/>
        <end position="313"/>
    </location>
</feature>
<feature type="region of interest" description="Disordered" evidence="1">
    <location>
        <begin position="46"/>
        <end position="70"/>
    </location>
</feature>
<proteinExistence type="predicted"/>
<feature type="compositionally biased region" description="Basic and acidic residues" evidence="1">
    <location>
        <begin position="47"/>
        <end position="64"/>
    </location>
</feature>
<sequence>MQKQKLRYLSTVSQVGHMLTSSVGVVCTIATCVLFAGPLLCVQSDPDTEKGDSPHHRNAKDFGEKQQSGLSKDFEDSAMDYDNESETFNLNLTMKDILKGFRVGATDSSSDSLFHSDYSEEVTGRSGGFDSSKKYKNNRVLINRTHSPLTNKQNSFIEKQSSQTPVQKYGNTEKDHSVTFDTSMDASSNRNRVKFTHVAYSTLHKTDGGSDYPDQSLIQKRRHKSHRILSSHRQTVENSRDVSVVTKKDSTKLSLTNTYSVQRRRGNERNNTEHTESQTQAEPRNASTKNAASSNLGTGYFRLNSTVSLNQNTPEDDNKHQEKASSNDTALFNEKRTSSNQQEIFQNPQLIHSEPGQSGSNNPQPTLISSNGSVSEFTHVSEPTNHVTSSVANSSAQPVRVQQLRSNVTNLLNMLMMGYDKRLRPDFGGESDLSLSPFLI</sequence>
<gene>
    <name evidence="3" type="primary">LOC101846980</name>
</gene>
<dbReference type="RefSeq" id="XP_012942514.1">
    <property type="nucleotide sequence ID" value="XM_013087060.2"/>
</dbReference>
<protein>
    <submittedName>
        <fullName evidence="3">Uncharacterized protein LOC101846980</fullName>
    </submittedName>
</protein>
<evidence type="ECO:0000313" key="2">
    <source>
        <dbReference type="Proteomes" id="UP000694888"/>
    </source>
</evidence>
<evidence type="ECO:0000313" key="3">
    <source>
        <dbReference type="RefSeq" id="XP_012942514.1"/>
    </source>
</evidence>
<name>A0ABM1A7U5_APLCA</name>
<accession>A0ABM1A7U5</accession>
<feature type="region of interest" description="Disordered" evidence="1">
    <location>
        <begin position="225"/>
        <end position="339"/>
    </location>
</feature>
<feature type="compositionally biased region" description="Polar residues" evidence="1">
    <location>
        <begin position="252"/>
        <end position="261"/>
    </location>
</feature>
<organism evidence="2 3">
    <name type="scientific">Aplysia californica</name>
    <name type="common">California sea hare</name>
    <dbReference type="NCBI Taxonomy" id="6500"/>
    <lineage>
        <taxon>Eukaryota</taxon>
        <taxon>Metazoa</taxon>
        <taxon>Spiralia</taxon>
        <taxon>Lophotrochozoa</taxon>
        <taxon>Mollusca</taxon>
        <taxon>Gastropoda</taxon>
        <taxon>Heterobranchia</taxon>
        <taxon>Euthyneura</taxon>
        <taxon>Tectipleura</taxon>
        <taxon>Aplysiida</taxon>
        <taxon>Aplysioidea</taxon>
        <taxon>Aplysiidae</taxon>
        <taxon>Aplysia</taxon>
    </lineage>
</organism>
<evidence type="ECO:0000256" key="1">
    <source>
        <dbReference type="SAM" id="MobiDB-lite"/>
    </source>
</evidence>
<reference evidence="3" key="1">
    <citation type="submission" date="2025-08" db="UniProtKB">
        <authorList>
            <consortium name="RefSeq"/>
        </authorList>
    </citation>
    <scope>IDENTIFICATION</scope>
</reference>
<keyword evidence="2" id="KW-1185">Reference proteome</keyword>
<dbReference type="GeneID" id="101846980"/>